<dbReference type="OMA" id="MTSYWFG"/>
<feature type="domain" description="URB1 C-terminal" evidence="2">
    <location>
        <begin position="1486"/>
        <end position="1683"/>
    </location>
</feature>
<evidence type="ECO:0000259" key="3">
    <source>
        <dbReference type="Pfam" id="PF26140"/>
    </source>
</evidence>
<dbReference type="OrthoDB" id="72892at2759"/>
<evidence type="ECO:0000313" key="5">
    <source>
        <dbReference type="Proteomes" id="UP000005222"/>
    </source>
</evidence>
<gene>
    <name evidence="4" type="primary">Piso0_005034</name>
    <name evidence="4" type="ORF">GNLVRS01_PISO0N06437g</name>
</gene>
<dbReference type="eggNOG" id="KOG1791">
    <property type="taxonomic scope" value="Eukaryota"/>
</dbReference>
<name>G8Y136_PICSO</name>
<dbReference type="Pfam" id="PF16201">
    <property type="entry name" value="NopRA1"/>
    <property type="match status" value="1"/>
</dbReference>
<dbReference type="HOGENOM" id="CLU_003174_0_0_1"/>
<dbReference type="InterPro" id="IPR039844">
    <property type="entry name" value="URB1"/>
</dbReference>
<dbReference type="GO" id="GO:0000466">
    <property type="term" value="P:maturation of 5.8S rRNA from tricistronic rRNA transcript (SSU-rRNA, 5.8S rRNA, LSU-rRNA)"/>
    <property type="evidence" value="ECO:0007669"/>
    <property type="project" value="TreeGrafter"/>
</dbReference>
<keyword evidence="5" id="KW-1185">Reference proteome</keyword>
<dbReference type="Pfam" id="PF11707">
    <property type="entry name" value="Npa1"/>
    <property type="match status" value="1"/>
</dbReference>
<dbReference type="PANTHER" id="PTHR13500:SF0">
    <property type="entry name" value="NUCLEOLAR PRE-RIBOSOMAL-ASSOCIATED PROTEIN 1"/>
    <property type="match status" value="1"/>
</dbReference>
<evidence type="ECO:0000259" key="2">
    <source>
        <dbReference type="Pfam" id="PF16201"/>
    </source>
</evidence>
<dbReference type="Proteomes" id="UP000005222">
    <property type="component" value="Chromosome N"/>
</dbReference>
<dbReference type="STRING" id="559304.G8Y136"/>
<dbReference type="FunCoup" id="G8Y136">
    <property type="interactions" value="551"/>
</dbReference>
<reference evidence="4 5" key="1">
    <citation type="journal article" date="2012" name="G3 (Bethesda)">
        <title>Pichia sorbitophila, an interspecies yeast hybrid reveals early steps of genome resolution following polyploidization.</title>
        <authorList>
            <person name="Leh Louis V."/>
            <person name="Despons L."/>
            <person name="Friedrich A."/>
            <person name="Martin T."/>
            <person name="Durrens P."/>
            <person name="Casaregola S."/>
            <person name="Neuveglise C."/>
            <person name="Fairhead C."/>
            <person name="Marck C."/>
            <person name="Cruz J.A."/>
            <person name="Straub M.L."/>
            <person name="Kugler V."/>
            <person name="Sacerdot C."/>
            <person name="Uzunov Z."/>
            <person name="Thierry A."/>
            <person name="Weiss S."/>
            <person name="Bleykasten C."/>
            <person name="De Montigny J."/>
            <person name="Jacques N."/>
            <person name="Jung P."/>
            <person name="Lemaire M."/>
            <person name="Mallet S."/>
            <person name="Morel G."/>
            <person name="Richard G.F."/>
            <person name="Sarkar A."/>
            <person name="Savel G."/>
            <person name="Schacherer J."/>
            <person name="Seret M.L."/>
            <person name="Talla E."/>
            <person name="Samson G."/>
            <person name="Jubin C."/>
            <person name="Poulain J."/>
            <person name="Vacherie B."/>
            <person name="Barbe V."/>
            <person name="Pelletier E."/>
            <person name="Sherman D.J."/>
            <person name="Westhof E."/>
            <person name="Weissenbach J."/>
            <person name="Baret P.V."/>
            <person name="Wincker P."/>
            <person name="Gaillardin C."/>
            <person name="Dujon B."/>
            <person name="Souciet J.L."/>
        </authorList>
    </citation>
    <scope>NUCLEOTIDE SEQUENCE [LARGE SCALE GENOMIC DNA]</scope>
    <source>
        <strain evidence="5">ATCC MYA-4447 / BCRC 22081 / CBS 7064 / NBRC 10061 / NRRL Y-12695</strain>
    </source>
</reference>
<dbReference type="Pfam" id="PF26140">
    <property type="entry name" value="HEAT_URB1"/>
    <property type="match status" value="1"/>
</dbReference>
<dbReference type="InterPro" id="IPR059018">
    <property type="entry name" value="HEAT_URB1"/>
</dbReference>
<evidence type="ECO:0000313" key="4">
    <source>
        <dbReference type="EMBL" id="CCE86539.1"/>
    </source>
</evidence>
<dbReference type="InterPro" id="IPR021714">
    <property type="entry name" value="URB1_N"/>
</dbReference>
<sequence length="1749" mass="201092">MADVKKQDKRNNLSRRNANIDSFALGKLSAAVSNQEELDDFVRQGLLDKVVSAWTYYGATNDHTGFNDLTRDMCNFSRKASSYKTEESNVKGNIIDFYKEILDHGLKFVYRCLAANKPSITNPIIRLLKDIVDFDKSLVTYFLDNFDLGISTLARLLVPSKADMERYAPTKDDPSMTKEITRANLIDFWFHLNSIVPGFIRKDLLNTHYKIMNNIWKHMHEIDSLATLNIIFNFVDKNILEESTFKKSTKCKILNENFMHKAYDLFRRIENSGNKDLLDRYTNLLMKITTDQVNGLSFPTHRIWQEGQSGVSITYNNKKFRVSNKLIMSFLTSMKPWESAPQLRLTTEIVKKNPDLIAPYLNWIIQNGGGYHDPSLTSWWIGHTLLYFEITSLEVPELSPHGKFDSRMIIEYSCPAPLGKNALKRCLDSDNKLIIQLSLQLIISVLLKVQKILAHPVLKENPNFNNQEYLELLVDIIPDFSYLCQKFMSAFNQDEKDNRANLICVSLVRVLNLYQSVYVSSNSSLSSYVNDYIKKFVETKHEDSSNPYSLLLLDELLTLQLGQQDDQEFKWWNKAKNSNSFFTSLLRLSQNKKYDHDFSLKFVKVLDALTSESFIFNADLLVSPIFALMSSFRYIDVPERIWDYIDEVISRSLKSPYRYIDISHFHYDDISLFTIVAVEQFKFVLKDDKISTKEKNDSIKWLFEFLKYSFVIGEKRDAIFKLVNDYTDEMEKEGLDLDFWKENTSKINETDSFACSNKVSSSSFSDFILSSTHSVLTRKKAELENRFPISDFDLGSLILRLESIIVDNTISANDPVFTKLLSKFGNYVLSVIPEDAKVLNHIISPKFLKRMIFSNSDDLERSITEKSLMISKILHEILESLNTAKGRKHMERLNSFTALKEFLEKWLSFPNALTLESQYLSSLFVWVLDYDETREILGKVNKSNYLILLSVFKYAVELKIKFSSDNFKTLLSLPVETGKESLSSKLKVVEDAVSNELVEFNPADMPVYLDIALSGSPDLLNIFLTKTEDSVRTNALTYLTSKAANEASTDDKVLFHITYSMVSSGIDIPESDDGDKGLLYGVVSCILDQWDDIIDNKGYEFSKCISILKYAFKSESVRENFIDVAISKFSALRDTPREKLLFKAEFGGLISELLKQNKYESCPLINNWLPKSVLFITKRLATTSVISDNLRDFISSFRNIVELLSTKGKALWSMVPSSLINAQLEVILGSEEWANNTDCLSLANSMIFDVPSSGDVSHEKLLQIFVNNPSNMLLQFPSTDTSYCRFQSALIIFNLFFLAPTKNSTVSFMQSLIDLYLGSLRIEDLLIKHVLKKLEEVVMKSWANSITQWDLAEELPDDESRLFDHERLIHREKKDDTSLVISLNKTFINNSIEHGYVDFAKIDLIRENELQSGVASPYKRQLLDTMYDNNVTYVNHSYASSTYDPEFFLMLVLNSEEFIRTETEGEEGENTKKVLDVKKMAEFGVLQYAIVSLSFNDPQVTEISRSLINGVVRTLDKVDKLKEKNILMIYFSNILYTLKTSPEKVPPIIWYFYSSMLPIIIDPCHHLYEYSVHYILSNPVMWASRIPLLKYIRSGSTGGDESSTNEQYYRNISWLVQRLINGTRSKDDLSVIVRSGLIEWLLNMMNSPYISRRLESLVLEFISILQVLENGSDTLITKYAMLTSAYQIKEMHSSDIISNPKTRVEREQIVLNIDQLLLRFGISVGSSKRIRDWTKDDMPNVVKRLHTNT</sequence>
<dbReference type="PANTHER" id="PTHR13500">
    <property type="entry name" value="NUCLEOLAR PRERIBOSOMAL-ASSOCIATED PROTEIN 1"/>
    <property type="match status" value="1"/>
</dbReference>
<feature type="domain" description="URB1 central HEAT repeat" evidence="3">
    <location>
        <begin position="567"/>
        <end position="750"/>
    </location>
</feature>
<dbReference type="GO" id="GO:0005730">
    <property type="term" value="C:nucleolus"/>
    <property type="evidence" value="ECO:0007669"/>
    <property type="project" value="TreeGrafter"/>
</dbReference>
<proteinExistence type="predicted"/>
<feature type="domain" description="URB1 N-terminal" evidence="1">
    <location>
        <begin position="48"/>
        <end position="383"/>
    </location>
</feature>
<protein>
    <submittedName>
        <fullName evidence="4">Piso0_005034 protein</fullName>
    </submittedName>
</protein>
<evidence type="ECO:0000259" key="1">
    <source>
        <dbReference type="Pfam" id="PF11707"/>
    </source>
</evidence>
<organism evidence="4 5">
    <name type="scientific">Pichia sorbitophila (strain ATCC MYA-4447 / BCRC 22081 / CBS 7064 / NBRC 10061 / NRRL Y-12695)</name>
    <name type="common">Hybrid yeast</name>
    <dbReference type="NCBI Taxonomy" id="559304"/>
    <lineage>
        <taxon>Eukaryota</taxon>
        <taxon>Fungi</taxon>
        <taxon>Dikarya</taxon>
        <taxon>Ascomycota</taxon>
        <taxon>Saccharomycotina</taxon>
        <taxon>Pichiomycetes</taxon>
        <taxon>Debaryomycetaceae</taxon>
        <taxon>Millerozyma</taxon>
    </lineage>
</organism>
<dbReference type="InParanoid" id="G8Y136"/>
<dbReference type="EMBL" id="FO082046">
    <property type="protein sequence ID" value="CCE86539.1"/>
    <property type="molecule type" value="Genomic_DNA"/>
</dbReference>
<accession>G8Y136</accession>
<dbReference type="GO" id="GO:0000463">
    <property type="term" value="P:maturation of LSU-rRNA from tricistronic rRNA transcript (SSU-rRNA, 5.8S rRNA, LSU-rRNA)"/>
    <property type="evidence" value="ECO:0007669"/>
    <property type="project" value="TreeGrafter"/>
</dbReference>
<dbReference type="InterPro" id="IPR032436">
    <property type="entry name" value="URB1_C"/>
</dbReference>